<evidence type="ECO:0000313" key="2">
    <source>
        <dbReference type="Proteomes" id="UP000315295"/>
    </source>
</evidence>
<dbReference type="Proteomes" id="UP000315295">
    <property type="component" value="Unassembled WGS sequence"/>
</dbReference>
<organism evidence="1 2">
    <name type="scientific">Malus baccata</name>
    <name type="common">Siberian crab apple</name>
    <name type="synonym">Pyrus baccata</name>
    <dbReference type="NCBI Taxonomy" id="106549"/>
    <lineage>
        <taxon>Eukaryota</taxon>
        <taxon>Viridiplantae</taxon>
        <taxon>Streptophyta</taxon>
        <taxon>Embryophyta</taxon>
        <taxon>Tracheophyta</taxon>
        <taxon>Spermatophyta</taxon>
        <taxon>Magnoliopsida</taxon>
        <taxon>eudicotyledons</taxon>
        <taxon>Gunneridae</taxon>
        <taxon>Pentapetalae</taxon>
        <taxon>rosids</taxon>
        <taxon>fabids</taxon>
        <taxon>Rosales</taxon>
        <taxon>Rosaceae</taxon>
        <taxon>Amygdaloideae</taxon>
        <taxon>Maleae</taxon>
        <taxon>Malus</taxon>
    </lineage>
</organism>
<name>A0A540KJZ5_MALBA</name>
<keyword evidence="2" id="KW-1185">Reference proteome</keyword>
<protein>
    <submittedName>
        <fullName evidence="1">Uncharacterized protein</fullName>
    </submittedName>
</protein>
<reference evidence="1 2" key="1">
    <citation type="journal article" date="2019" name="G3 (Bethesda)">
        <title>Sequencing of a Wild Apple (Malus baccata) Genome Unravels the Differences Between Cultivated and Wild Apple Species Regarding Disease Resistance and Cold Tolerance.</title>
        <authorList>
            <person name="Chen X."/>
        </authorList>
    </citation>
    <scope>NUCLEOTIDE SEQUENCE [LARGE SCALE GENOMIC DNA]</scope>
    <source>
        <strain evidence="2">cv. Shandingzi</strain>
        <tissue evidence="1">Leaves</tissue>
    </source>
</reference>
<sequence length="112" mass="12535">MKGEWAHHLANELVVPLFASTTSIIVPIRPFVSHCTRVNRTDKDVASICNVWTSCSPFLNQNTHASPENGRNSPEKSGLVGASLFVITILFFKNRNKEEVHDEMGITVMIVW</sequence>
<dbReference type="AlphaFoldDB" id="A0A540KJZ5"/>
<gene>
    <name evidence="1" type="ORF">C1H46_039965</name>
</gene>
<proteinExistence type="predicted"/>
<evidence type="ECO:0000313" key="1">
    <source>
        <dbReference type="EMBL" id="TQD74510.1"/>
    </source>
</evidence>
<accession>A0A540KJZ5</accession>
<dbReference type="EMBL" id="VIEB01001177">
    <property type="protein sequence ID" value="TQD74510.1"/>
    <property type="molecule type" value="Genomic_DNA"/>
</dbReference>
<comment type="caution">
    <text evidence="1">The sequence shown here is derived from an EMBL/GenBank/DDBJ whole genome shotgun (WGS) entry which is preliminary data.</text>
</comment>